<evidence type="ECO:0000313" key="4">
    <source>
        <dbReference type="Proteomes" id="UP000677228"/>
    </source>
</evidence>
<feature type="compositionally biased region" description="Low complexity" evidence="1">
    <location>
        <begin position="190"/>
        <end position="210"/>
    </location>
</feature>
<feature type="region of interest" description="Disordered" evidence="1">
    <location>
        <begin position="397"/>
        <end position="444"/>
    </location>
</feature>
<sequence length="711" mass="81116">MYIKNKDKHRKKKLKDETNRYHYYYYYYYSQLSLLSKRKTRSSQQKQQQASIKCSKSTHENVDCQYDVYNDQQQHHPHHYLQPLHYYHGIDDPSNTNNSRHCGNDTGRTKLLLARHAQLVNTIIGQRNESSFCNHHSYLPGTPRISALPPPLPPKNDFYNSNSSVAVSNRNYYGTLATCSPRRECCAQYSTTNSKSSNNDNNTNSWSTSSKQRTRIKTNPWIHSPKWCRPTPSTCLCPTAVDYCLYDPSVGNSLPHSESYPKTVLEQLHQTKKQQQQQQQENSSIVIVNPKVATVLHQSDSGQGFSLSSIGEINSSSSSSSPSSSIVDNSISSLISSSSDEKKMITPNIRLQRKSNLNQLESPAIIVKNQPNTNDIRSKTVVTPPLSSRIVNERKKILSKEKGYVRSPSDQTPPSRQQHRGSSMFHMTSTNDPVIRSRSSSSHSVDDHFSLQFEEIVEQCSSSSNNNKRLLQQRNVGQTPSIPGPFILPLSLDNDSLQPPLATTLTKSTNSRAILKHIQDIENEIRLMKNLDKPEEEEQEDEEEESPYSVLDIDTNDDRRNTIYEQVDLWVEKCLKTQETDINLLHNESTRLSDTIKDYMVFVCSDNEDEKKNLTLPTESNSKLMTAFYVSSTPKETILSVDAEQFENDNEYPSIKKDLRKLPKRITSMIAHDPPLPVRTPKQPSTPKQHQLSNSRIIDTRHKKSNHECPF</sequence>
<accession>A0A8S2D0K0</accession>
<feature type="compositionally biased region" description="Polar residues" evidence="1">
    <location>
        <begin position="682"/>
        <end position="697"/>
    </location>
</feature>
<proteinExistence type="predicted"/>
<gene>
    <name evidence="2" type="ORF">OVA965_LOCUS5023</name>
    <name evidence="3" type="ORF">TMI583_LOCUS5019</name>
</gene>
<feature type="region of interest" description="Disordered" evidence="1">
    <location>
        <begin position="671"/>
        <end position="711"/>
    </location>
</feature>
<dbReference type="Proteomes" id="UP000677228">
    <property type="component" value="Unassembled WGS sequence"/>
</dbReference>
<dbReference type="EMBL" id="CAJOBA010001372">
    <property type="protein sequence ID" value="CAF3592210.1"/>
    <property type="molecule type" value="Genomic_DNA"/>
</dbReference>
<dbReference type="Proteomes" id="UP000682733">
    <property type="component" value="Unassembled WGS sequence"/>
</dbReference>
<feature type="compositionally biased region" description="Acidic residues" evidence="1">
    <location>
        <begin position="534"/>
        <end position="546"/>
    </location>
</feature>
<protein>
    <submittedName>
        <fullName evidence="2">Uncharacterized protein</fullName>
    </submittedName>
</protein>
<name>A0A8S2D0K0_9BILA</name>
<dbReference type="AlphaFoldDB" id="A0A8S2D0K0"/>
<dbReference type="EMBL" id="CAJNOK010001373">
    <property type="protein sequence ID" value="CAF0808470.1"/>
    <property type="molecule type" value="Genomic_DNA"/>
</dbReference>
<evidence type="ECO:0000256" key="1">
    <source>
        <dbReference type="SAM" id="MobiDB-lite"/>
    </source>
</evidence>
<feature type="region of interest" description="Disordered" evidence="1">
    <location>
        <begin position="190"/>
        <end position="215"/>
    </location>
</feature>
<organism evidence="2 4">
    <name type="scientific">Didymodactylos carnosus</name>
    <dbReference type="NCBI Taxonomy" id="1234261"/>
    <lineage>
        <taxon>Eukaryota</taxon>
        <taxon>Metazoa</taxon>
        <taxon>Spiralia</taxon>
        <taxon>Gnathifera</taxon>
        <taxon>Rotifera</taxon>
        <taxon>Eurotatoria</taxon>
        <taxon>Bdelloidea</taxon>
        <taxon>Philodinida</taxon>
        <taxon>Philodinidae</taxon>
        <taxon>Didymodactylos</taxon>
    </lineage>
</organism>
<evidence type="ECO:0000313" key="2">
    <source>
        <dbReference type="EMBL" id="CAF0808470.1"/>
    </source>
</evidence>
<reference evidence="2" key="1">
    <citation type="submission" date="2021-02" db="EMBL/GenBank/DDBJ databases">
        <authorList>
            <person name="Nowell W R."/>
        </authorList>
    </citation>
    <scope>NUCLEOTIDE SEQUENCE</scope>
</reference>
<comment type="caution">
    <text evidence="2">The sequence shown here is derived from an EMBL/GenBank/DDBJ whole genome shotgun (WGS) entry which is preliminary data.</text>
</comment>
<feature type="region of interest" description="Disordered" evidence="1">
    <location>
        <begin position="533"/>
        <end position="554"/>
    </location>
</feature>
<evidence type="ECO:0000313" key="3">
    <source>
        <dbReference type="EMBL" id="CAF3592210.1"/>
    </source>
</evidence>